<dbReference type="Proteomes" id="UP000651837">
    <property type="component" value="Unassembled WGS sequence"/>
</dbReference>
<evidence type="ECO:0000313" key="4">
    <source>
        <dbReference type="Proteomes" id="UP000245667"/>
    </source>
</evidence>
<keyword evidence="1" id="KW-0472">Membrane</keyword>
<evidence type="ECO:0008006" key="6">
    <source>
        <dbReference type="Google" id="ProtNLM"/>
    </source>
</evidence>
<keyword evidence="5" id="KW-1185">Reference proteome</keyword>
<dbReference type="OrthoDB" id="1143964at2"/>
<gene>
    <name evidence="2" type="ORF">HZY62_17805</name>
    <name evidence="3" type="ORF">LX92_03794</name>
</gene>
<dbReference type="EMBL" id="JACWLN010000011">
    <property type="protein sequence ID" value="MBD1262458.1"/>
    <property type="molecule type" value="Genomic_DNA"/>
</dbReference>
<dbReference type="Proteomes" id="UP000245667">
    <property type="component" value="Unassembled WGS sequence"/>
</dbReference>
<dbReference type="AlphaFoldDB" id="A0A316EE89"/>
<feature type="transmembrane region" description="Helical" evidence="1">
    <location>
        <begin position="119"/>
        <end position="139"/>
    </location>
</feature>
<sequence>MASNGKVKVPVWYWIVSIVALIWNLIGAMAYLGQAFITDEMKAAMPAEQLALMENTPAWATAAFAFAVWGGVLGCIALLLRKKWAKMVLMVSLLGILIQLGYSYFMTNAVEVYGTAQGVVMPIVLIVIGVGLVVFANSAQKKLWIN</sequence>
<accession>A0A316EE89</accession>
<reference evidence="3 4" key="1">
    <citation type="submission" date="2018-05" db="EMBL/GenBank/DDBJ databases">
        <title>Genomic Encyclopedia of Archaeal and Bacterial Type Strains, Phase II (KMG-II): from individual species to whole genera.</title>
        <authorList>
            <person name="Goeker M."/>
        </authorList>
    </citation>
    <scope>NUCLEOTIDE SEQUENCE [LARGE SCALE GENOMIC DNA]</scope>
    <source>
        <strain evidence="3 4">DSM 23514</strain>
    </source>
</reference>
<dbReference type="RefSeq" id="WP_109653937.1">
    <property type="nucleotide sequence ID" value="NZ_JACWLN010000011.1"/>
</dbReference>
<evidence type="ECO:0000313" key="3">
    <source>
        <dbReference type="EMBL" id="PWK21290.1"/>
    </source>
</evidence>
<dbReference type="EMBL" id="QGGQ01000012">
    <property type="protein sequence ID" value="PWK21290.1"/>
    <property type="molecule type" value="Genomic_DNA"/>
</dbReference>
<proteinExistence type="predicted"/>
<protein>
    <recommendedName>
        <fullName evidence="6">Sugar transporter</fullName>
    </recommendedName>
</protein>
<keyword evidence="1" id="KW-1133">Transmembrane helix</keyword>
<feature type="transmembrane region" description="Helical" evidence="1">
    <location>
        <begin position="12"/>
        <end position="37"/>
    </location>
</feature>
<evidence type="ECO:0000313" key="5">
    <source>
        <dbReference type="Proteomes" id="UP000651837"/>
    </source>
</evidence>
<feature type="transmembrane region" description="Helical" evidence="1">
    <location>
        <begin position="57"/>
        <end position="80"/>
    </location>
</feature>
<evidence type="ECO:0000256" key="1">
    <source>
        <dbReference type="SAM" id="Phobius"/>
    </source>
</evidence>
<keyword evidence="1" id="KW-0812">Transmembrane</keyword>
<name>A0A316EE89_9FLAO</name>
<organism evidence="3 4">
    <name type="scientific">Maribacter polysiphoniae</name>
    <dbReference type="NCBI Taxonomy" id="429344"/>
    <lineage>
        <taxon>Bacteria</taxon>
        <taxon>Pseudomonadati</taxon>
        <taxon>Bacteroidota</taxon>
        <taxon>Flavobacteriia</taxon>
        <taxon>Flavobacteriales</taxon>
        <taxon>Flavobacteriaceae</taxon>
        <taxon>Maribacter</taxon>
    </lineage>
</organism>
<comment type="caution">
    <text evidence="3">The sequence shown here is derived from an EMBL/GenBank/DDBJ whole genome shotgun (WGS) entry which is preliminary data.</text>
</comment>
<reference evidence="2 5" key="2">
    <citation type="submission" date="2020-07" db="EMBL/GenBank/DDBJ databases">
        <title>The draft genome sequence of Maribacter polysiphoniae KCTC 22021.</title>
        <authorList>
            <person name="Mu L."/>
        </authorList>
    </citation>
    <scope>NUCLEOTIDE SEQUENCE [LARGE SCALE GENOMIC DNA]</scope>
    <source>
        <strain evidence="2 5">KCTC 22021</strain>
    </source>
</reference>
<evidence type="ECO:0000313" key="2">
    <source>
        <dbReference type="EMBL" id="MBD1262458.1"/>
    </source>
</evidence>
<feature type="transmembrane region" description="Helical" evidence="1">
    <location>
        <begin position="87"/>
        <end position="107"/>
    </location>
</feature>